<dbReference type="OrthoDB" id="3549294at2759"/>
<dbReference type="AlphaFoldDB" id="A0A8H5P5Q0"/>
<protein>
    <submittedName>
        <fullName evidence="1">Immunoglobulin variable region used by the itc63b heavy chain</fullName>
    </submittedName>
</protein>
<accession>A0A8H5P5Q0</accession>
<proteinExistence type="predicted"/>
<dbReference type="Proteomes" id="UP000546213">
    <property type="component" value="Unassembled WGS sequence"/>
</dbReference>
<name>A0A8H5P5Q0_9HYPO</name>
<evidence type="ECO:0000313" key="2">
    <source>
        <dbReference type="Proteomes" id="UP000546213"/>
    </source>
</evidence>
<evidence type="ECO:0000313" key="1">
    <source>
        <dbReference type="EMBL" id="KAF5589553.1"/>
    </source>
</evidence>
<organism evidence="1 2">
    <name type="scientific">Fusarium pseudocircinatum</name>
    <dbReference type="NCBI Taxonomy" id="56676"/>
    <lineage>
        <taxon>Eukaryota</taxon>
        <taxon>Fungi</taxon>
        <taxon>Dikarya</taxon>
        <taxon>Ascomycota</taxon>
        <taxon>Pezizomycotina</taxon>
        <taxon>Sordariomycetes</taxon>
        <taxon>Hypocreomycetidae</taxon>
        <taxon>Hypocreales</taxon>
        <taxon>Nectriaceae</taxon>
        <taxon>Fusarium</taxon>
        <taxon>Fusarium fujikuroi species complex</taxon>
    </lineage>
</organism>
<gene>
    <name evidence="1" type="ORF">FPCIR_6756</name>
</gene>
<sequence>MLPLPNHDMISVLLPVPRMCIAPSTISLSPESTDEPIYGRDIRRFDRLLTLSCNPLGVKSILGSIFYEPSILCNTCGPWLQGTATVFQSGLIQYLDTLARMFSLRSPHLSFLWLGAIISGLYKGFLRGPGGLLGLNRIDIHEAAWTGTLISFIQDHVPQQPENSTSISRRNEFTLACLTQRVARYRYPPIFPYAPLGSTAVEELDPDVRLHKACPGGHALKFSKITWPVREEGRKSTKQSP</sequence>
<keyword evidence="2" id="KW-1185">Reference proteome</keyword>
<reference evidence="1 2" key="1">
    <citation type="submission" date="2020-05" db="EMBL/GenBank/DDBJ databases">
        <title>Identification and distribution of gene clusters putatively required for synthesis of sphingolipid metabolism inhibitors in phylogenetically diverse species of the filamentous fungus Fusarium.</title>
        <authorList>
            <person name="Kim H.-S."/>
            <person name="Busman M."/>
            <person name="Brown D.W."/>
            <person name="Divon H."/>
            <person name="Uhlig S."/>
            <person name="Proctor R.H."/>
        </authorList>
    </citation>
    <scope>NUCLEOTIDE SEQUENCE [LARGE SCALE GENOMIC DNA]</scope>
    <source>
        <strain evidence="1 2">NRRL 36939</strain>
    </source>
</reference>
<dbReference type="EMBL" id="JAAOAS010000153">
    <property type="protein sequence ID" value="KAF5589553.1"/>
    <property type="molecule type" value="Genomic_DNA"/>
</dbReference>
<comment type="caution">
    <text evidence="1">The sequence shown here is derived from an EMBL/GenBank/DDBJ whole genome shotgun (WGS) entry which is preliminary data.</text>
</comment>